<protein>
    <submittedName>
        <fullName evidence="1">Uncharacterized protein</fullName>
    </submittedName>
</protein>
<evidence type="ECO:0000313" key="1">
    <source>
        <dbReference type="EMBL" id="CAI9618395.1"/>
    </source>
</evidence>
<sequence>HCSSRKCATKHLKKLSKNFLSHFSGIFIEVYGDTNTQLAHLNYLPYVQQSQTWQKHGKNTIHAFLQHFH</sequence>
<feature type="non-terminal residue" evidence="1">
    <location>
        <position position="1"/>
    </location>
</feature>
<gene>
    <name evidence="1" type="ORF">SPARVUS_LOCUS15681080</name>
</gene>
<organism evidence="1 2">
    <name type="scientific">Staurois parvus</name>
    <dbReference type="NCBI Taxonomy" id="386267"/>
    <lineage>
        <taxon>Eukaryota</taxon>
        <taxon>Metazoa</taxon>
        <taxon>Chordata</taxon>
        <taxon>Craniata</taxon>
        <taxon>Vertebrata</taxon>
        <taxon>Euteleostomi</taxon>
        <taxon>Amphibia</taxon>
        <taxon>Batrachia</taxon>
        <taxon>Anura</taxon>
        <taxon>Neobatrachia</taxon>
        <taxon>Ranoidea</taxon>
        <taxon>Ranidae</taxon>
        <taxon>Staurois</taxon>
    </lineage>
</organism>
<name>A0ABN9H9M0_9NEOB</name>
<accession>A0ABN9H9M0</accession>
<keyword evidence="2" id="KW-1185">Reference proteome</keyword>
<comment type="caution">
    <text evidence="1">The sequence shown here is derived from an EMBL/GenBank/DDBJ whole genome shotgun (WGS) entry which is preliminary data.</text>
</comment>
<dbReference type="Proteomes" id="UP001162483">
    <property type="component" value="Unassembled WGS sequence"/>
</dbReference>
<evidence type="ECO:0000313" key="2">
    <source>
        <dbReference type="Proteomes" id="UP001162483"/>
    </source>
</evidence>
<reference evidence="1" key="1">
    <citation type="submission" date="2023-05" db="EMBL/GenBank/DDBJ databases">
        <authorList>
            <person name="Stuckert A."/>
        </authorList>
    </citation>
    <scope>NUCLEOTIDE SEQUENCE</scope>
</reference>
<dbReference type="EMBL" id="CATNWA010020447">
    <property type="protein sequence ID" value="CAI9618395.1"/>
    <property type="molecule type" value="Genomic_DNA"/>
</dbReference>
<proteinExistence type="predicted"/>